<evidence type="ECO:0000256" key="18">
    <source>
        <dbReference type="ARBA" id="ARBA00044912"/>
    </source>
</evidence>
<evidence type="ECO:0000256" key="10">
    <source>
        <dbReference type="ARBA" id="ARBA00044881"/>
    </source>
</evidence>
<evidence type="ECO:0000256" key="19">
    <source>
        <dbReference type="ARBA" id="ARBA00044919"/>
    </source>
</evidence>
<comment type="function">
    <text evidence="23">Lysosomal dipeptide uniporter that selectively exports lysine, arginine or histidine-containing dipeptides with a net positive charge from the lysosome lumen into the cytosol. Could play a role in a specific type of protein O-glycosylation indirectly regulating macrophages migration and tissue invasion. Also essential for liver homeostasis.</text>
</comment>
<evidence type="ECO:0000256" key="6">
    <source>
        <dbReference type="ARBA" id="ARBA00023136"/>
    </source>
</evidence>
<feature type="transmembrane region" description="Helical" evidence="25">
    <location>
        <begin position="85"/>
        <end position="105"/>
    </location>
</feature>
<comment type="catalytic activity">
    <reaction evidence="11">
        <text>L-alpha-aminoacyl-L-histidine(out) = L-alpha-aminoacyl-L-histidine(in)</text>
        <dbReference type="Rhea" id="RHEA:79375"/>
        <dbReference type="ChEBI" id="CHEBI:229967"/>
    </reaction>
</comment>
<evidence type="ECO:0000256" key="5">
    <source>
        <dbReference type="ARBA" id="ARBA00022989"/>
    </source>
</evidence>
<keyword evidence="29" id="KW-1185">Reference proteome</keyword>
<comment type="catalytic activity">
    <reaction evidence="13">
        <text>L-alpha-aminoacyl-L-lysine(out) = L-alpha-aminoacyl-L-lysine(in)</text>
        <dbReference type="Rhea" id="RHEA:79383"/>
        <dbReference type="ChEBI" id="CHEBI:229966"/>
    </reaction>
</comment>
<feature type="signal peptide" evidence="26">
    <location>
        <begin position="1"/>
        <end position="20"/>
    </location>
</feature>
<evidence type="ECO:0000256" key="1">
    <source>
        <dbReference type="ARBA" id="ARBA00004155"/>
    </source>
</evidence>
<evidence type="ECO:0000256" key="20">
    <source>
        <dbReference type="ARBA" id="ARBA00044924"/>
    </source>
</evidence>
<proteinExistence type="inferred from homology"/>
<feature type="transmembrane region" description="Helical" evidence="25">
    <location>
        <begin position="112"/>
        <end position="131"/>
    </location>
</feature>
<dbReference type="Gene3D" id="1.20.1250.20">
    <property type="entry name" value="MFS general substrate transporter like domains"/>
    <property type="match status" value="1"/>
</dbReference>
<keyword evidence="4 25" id="KW-0812">Transmembrane</keyword>
<evidence type="ECO:0000256" key="2">
    <source>
        <dbReference type="ARBA" id="ARBA00008335"/>
    </source>
</evidence>
<comment type="catalytic activity">
    <reaction evidence="12">
        <text>L-lysyl-L-alpha-amino acid(out) = L-lysyl-L-alpha-amino acid(in)</text>
        <dbReference type="Rhea" id="RHEA:79387"/>
        <dbReference type="ChEBI" id="CHEBI:229965"/>
    </reaction>
</comment>
<evidence type="ECO:0000256" key="14">
    <source>
        <dbReference type="ARBA" id="ARBA00044898"/>
    </source>
</evidence>
<comment type="catalytic activity">
    <reaction evidence="9">
        <text>L-histidyl-glycine(out) = L-histidyl-glycine(in)</text>
        <dbReference type="Rhea" id="RHEA:79395"/>
        <dbReference type="ChEBI" id="CHEBI:229957"/>
    </reaction>
</comment>
<evidence type="ECO:0000256" key="13">
    <source>
        <dbReference type="ARBA" id="ARBA00044893"/>
    </source>
</evidence>
<comment type="catalytic activity">
    <reaction evidence="19">
        <text>L-alanyl-L-lysine(out) = L-alanyl-L-lysine(in)</text>
        <dbReference type="Rhea" id="RHEA:79415"/>
        <dbReference type="ChEBI" id="CHEBI:192470"/>
    </reaction>
</comment>
<dbReference type="PANTHER" id="PTHR23512:SF3">
    <property type="entry name" value="MAJOR FACILITATOR SUPERFAMILY DOMAIN-CONTAINING PROTEIN 1"/>
    <property type="match status" value="1"/>
</dbReference>
<dbReference type="InterPro" id="IPR052187">
    <property type="entry name" value="MFSD1"/>
</dbReference>
<dbReference type="PANTHER" id="PTHR23512">
    <property type="entry name" value="MAJOR FACILITATOR SUPERFAMILY DOMAIN-CONTAINING PROTEIN 1"/>
    <property type="match status" value="1"/>
</dbReference>
<reference evidence="28 29" key="1">
    <citation type="submission" date="2019-08" db="EMBL/GenBank/DDBJ databases">
        <authorList>
            <person name="Alioto T."/>
            <person name="Alioto T."/>
            <person name="Gomez Garrido J."/>
        </authorList>
    </citation>
    <scope>NUCLEOTIDE SEQUENCE [LARGE SCALE GENOMIC DNA]</scope>
</reference>
<evidence type="ECO:0000256" key="22">
    <source>
        <dbReference type="ARBA" id="ARBA00045018"/>
    </source>
</evidence>
<organism evidence="28 29">
    <name type="scientific">Cinara cedri</name>
    <dbReference type="NCBI Taxonomy" id="506608"/>
    <lineage>
        <taxon>Eukaryota</taxon>
        <taxon>Metazoa</taxon>
        <taxon>Ecdysozoa</taxon>
        <taxon>Arthropoda</taxon>
        <taxon>Hexapoda</taxon>
        <taxon>Insecta</taxon>
        <taxon>Pterygota</taxon>
        <taxon>Neoptera</taxon>
        <taxon>Paraneoptera</taxon>
        <taxon>Hemiptera</taxon>
        <taxon>Sternorrhyncha</taxon>
        <taxon>Aphidomorpha</taxon>
        <taxon>Aphidoidea</taxon>
        <taxon>Aphididae</taxon>
        <taxon>Lachninae</taxon>
        <taxon>Cinara</taxon>
    </lineage>
</organism>
<feature type="transmembrane region" description="Helical" evidence="25">
    <location>
        <begin position="169"/>
        <end position="193"/>
    </location>
</feature>
<evidence type="ECO:0000313" key="28">
    <source>
        <dbReference type="EMBL" id="VVC46402.1"/>
    </source>
</evidence>
<dbReference type="OrthoDB" id="424834at2759"/>
<evidence type="ECO:0000256" key="23">
    <source>
        <dbReference type="ARBA" id="ARBA00045709"/>
    </source>
</evidence>
<comment type="catalytic activity">
    <reaction evidence="16">
        <text>L-lysyl-L-lysine(out) = L-lysyl-L-lysine(in)</text>
        <dbReference type="Rhea" id="RHEA:79403"/>
        <dbReference type="ChEBI" id="CHEBI:229956"/>
    </reaction>
</comment>
<dbReference type="Proteomes" id="UP000325440">
    <property type="component" value="Unassembled WGS sequence"/>
</dbReference>
<evidence type="ECO:0000256" key="26">
    <source>
        <dbReference type="SAM" id="SignalP"/>
    </source>
</evidence>
<evidence type="ECO:0000313" key="29">
    <source>
        <dbReference type="Proteomes" id="UP000325440"/>
    </source>
</evidence>
<comment type="catalytic activity">
    <reaction evidence="17">
        <text>L-arginyl-glycine(out) = L-arginyl-glycine(in)</text>
        <dbReference type="Rhea" id="RHEA:79391"/>
        <dbReference type="ChEBI" id="CHEBI:229955"/>
    </reaction>
</comment>
<evidence type="ECO:0000256" key="4">
    <source>
        <dbReference type="ARBA" id="ARBA00022692"/>
    </source>
</evidence>
<evidence type="ECO:0000256" key="21">
    <source>
        <dbReference type="ARBA" id="ARBA00044985"/>
    </source>
</evidence>
<dbReference type="InterPro" id="IPR036259">
    <property type="entry name" value="MFS_trans_sf"/>
</dbReference>
<evidence type="ECO:0000256" key="15">
    <source>
        <dbReference type="ARBA" id="ARBA00044899"/>
    </source>
</evidence>
<keyword evidence="7" id="KW-0458">Lysosome</keyword>
<feature type="domain" description="Major facilitator superfamily (MFS) profile" evidence="27">
    <location>
        <begin position="1"/>
        <end position="227"/>
    </location>
</feature>
<keyword evidence="6 25" id="KW-0472">Membrane</keyword>
<evidence type="ECO:0000256" key="24">
    <source>
        <dbReference type="ARBA" id="ARBA00046376"/>
    </source>
</evidence>
<evidence type="ECO:0000256" key="9">
    <source>
        <dbReference type="ARBA" id="ARBA00044878"/>
    </source>
</evidence>
<dbReference type="EMBL" id="CABPRJ010002494">
    <property type="protein sequence ID" value="VVC46402.1"/>
    <property type="molecule type" value="Genomic_DNA"/>
</dbReference>
<dbReference type="GO" id="GO:0022857">
    <property type="term" value="F:transmembrane transporter activity"/>
    <property type="evidence" value="ECO:0007669"/>
    <property type="project" value="InterPro"/>
</dbReference>
<evidence type="ECO:0000256" key="11">
    <source>
        <dbReference type="ARBA" id="ARBA00044884"/>
    </source>
</evidence>
<evidence type="ECO:0000256" key="16">
    <source>
        <dbReference type="ARBA" id="ARBA00044900"/>
    </source>
</evidence>
<comment type="catalytic activity">
    <reaction evidence="15">
        <text>L-arginyl-L-alpha-amino acid(out) = L-arginyl-L-alpha-amino acid(in)</text>
        <dbReference type="Rhea" id="RHEA:79371"/>
        <dbReference type="ChEBI" id="CHEBI:84315"/>
    </reaction>
</comment>
<dbReference type="InterPro" id="IPR020846">
    <property type="entry name" value="MFS_dom"/>
</dbReference>
<accession>A0A5E4NN62</accession>
<feature type="transmembrane region" description="Helical" evidence="25">
    <location>
        <begin position="137"/>
        <end position="162"/>
    </location>
</feature>
<evidence type="ECO:0000256" key="17">
    <source>
        <dbReference type="ARBA" id="ARBA00044903"/>
    </source>
</evidence>
<comment type="catalytic activity">
    <reaction evidence="8">
        <text>L-lysyl-L-alanine(out) = L-lysyl-L-alanine(in)</text>
        <dbReference type="Rhea" id="RHEA:79399"/>
        <dbReference type="ChEBI" id="CHEBI:229954"/>
    </reaction>
</comment>
<keyword evidence="5 25" id="KW-1133">Transmembrane helix</keyword>
<gene>
    <name evidence="28" type="ORF">CINCED_3A018551</name>
</gene>
<comment type="catalytic activity">
    <reaction evidence="18">
        <text>L-histidyl-L-alpha-amino acid(out) = L-histidyl-L-alpha-amino acid(in)</text>
        <dbReference type="Rhea" id="RHEA:79379"/>
        <dbReference type="ChEBI" id="CHEBI:229964"/>
    </reaction>
</comment>
<feature type="chain" id="PRO_5022929295" description="Lysosomal dipeptide transporter MFSD1" evidence="26">
    <location>
        <begin position="21"/>
        <end position="263"/>
    </location>
</feature>
<comment type="catalytic activity">
    <reaction evidence="10">
        <text>L-alpha-aminoacyl-L-arginine(out) = L-alpha-aminoacyl-L-arginine(in)</text>
        <dbReference type="Rhea" id="RHEA:79367"/>
        <dbReference type="ChEBI" id="CHEBI:229968"/>
    </reaction>
</comment>
<keyword evidence="3" id="KW-0813">Transport</keyword>
<comment type="catalytic activity">
    <reaction evidence="14">
        <text>L-aspartyl-L-lysine(out) = L-aspartyl-L-lysine(in)</text>
        <dbReference type="Rhea" id="RHEA:79411"/>
        <dbReference type="ChEBI" id="CHEBI:229953"/>
    </reaction>
</comment>
<evidence type="ECO:0000256" key="8">
    <source>
        <dbReference type="ARBA" id="ARBA00044876"/>
    </source>
</evidence>
<dbReference type="AlphaFoldDB" id="A0A5E4NN62"/>
<dbReference type="Pfam" id="PF07690">
    <property type="entry name" value="MFS_1"/>
    <property type="match status" value="1"/>
</dbReference>
<evidence type="ECO:0000256" key="25">
    <source>
        <dbReference type="SAM" id="Phobius"/>
    </source>
</evidence>
<comment type="subcellular location">
    <subcellularLocation>
        <location evidence="1">Lysosome membrane</location>
        <topology evidence="1">Multi-pass membrane protein</topology>
    </subcellularLocation>
</comment>
<feature type="non-terminal residue" evidence="28">
    <location>
        <position position="1"/>
    </location>
</feature>
<evidence type="ECO:0000256" key="7">
    <source>
        <dbReference type="ARBA" id="ARBA00023228"/>
    </source>
</evidence>
<sequence>LTCVLSLLSALLLAWQDKRAEKLLHRKVLDAAEVVQIKDVKNFPKIFWLVTLIIVCYYTTIFPFVALGKVFFERKYNFSPDAANFINGIIYIISAVCAPFLGLVIDKTGRNLFWVFLSILGTLVSHMILTFTFVNPYIAMFIMGLSYSMLASALWPLIALIIPEHQIGTAYGITQSVENFGLAVVALLTGIIVDADGYYMVELCFCLLLSVSLLLTAVLWNLDSKNNGNLNMSIKQRILLELKKPPPPEEQTLLQDNDICNEE</sequence>
<dbReference type="InterPro" id="IPR011701">
    <property type="entry name" value="MFS"/>
</dbReference>
<comment type="subunit">
    <text evidence="24">Homodimer. Interacts with lysosomal protein GLMP (via lumenal domain); the interaction starts while both proteins are still in the endoplasmic reticulum and is required for stabilization of MFSD1 in lysosomes but has no direct effect on its targeting to lysosomes or transporter activity.</text>
</comment>
<dbReference type="PROSITE" id="PS50850">
    <property type="entry name" value="MFS"/>
    <property type="match status" value="1"/>
</dbReference>
<protein>
    <recommendedName>
        <fullName evidence="21">Lysosomal dipeptide transporter MFSD1</fullName>
    </recommendedName>
    <alternativeName>
        <fullName evidence="22">Major facilitator superfamily domain-containing protein 1</fullName>
    </alternativeName>
</protein>
<feature type="transmembrane region" description="Helical" evidence="25">
    <location>
        <begin position="199"/>
        <end position="222"/>
    </location>
</feature>
<name>A0A5E4NN62_9HEMI</name>
<evidence type="ECO:0000259" key="27">
    <source>
        <dbReference type="PROSITE" id="PS50850"/>
    </source>
</evidence>
<comment type="similarity">
    <text evidence="2">Belongs to the major facilitator superfamily.</text>
</comment>
<evidence type="ECO:0000256" key="12">
    <source>
        <dbReference type="ARBA" id="ARBA00044891"/>
    </source>
</evidence>
<dbReference type="SUPFAM" id="SSF103473">
    <property type="entry name" value="MFS general substrate transporter"/>
    <property type="match status" value="1"/>
</dbReference>
<keyword evidence="26" id="KW-0732">Signal</keyword>
<comment type="catalytic activity">
    <reaction evidence="20">
        <text>L-lysyl-glycine(out) = L-lysyl-glycine(in)</text>
        <dbReference type="Rhea" id="RHEA:79407"/>
        <dbReference type="ChEBI" id="CHEBI:191202"/>
    </reaction>
</comment>
<feature type="transmembrane region" description="Helical" evidence="25">
    <location>
        <begin position="46"/>
        <end position="65"/>
    </location>
</feature>
<dbReference type="GO" id="GO:0005765">
    <property type="term" value="C:lysosomal membrane"/>
    <property type="evidence" value="ECO:0007669"/>
    <property type="project" value="UniProtKB-SubCell"/>
</dbReference>
<evidence type="ECO:0000256" key="3">
    <source>
        <dbReference type="ARBA" id="ARBA00022448"/>
    </source>
</evidence>